<keyword evidence="2 10" id="KW-0813">Transport</keyword>
<keyword evidence="8 10" id="KW-0472">Membrane</keyword>
<keyword evidence="6 10" id="KW-0406">Ion transport</keyword>
<accession>A0ABW3X111</accession>
<dbReference type="Pfam" id="PF02530">
    <property type="entry name" value="Porin_2"/>
    <property type="match status" value="1"/>
</dbReference>
<evidence type="ECO:0000256" key="2">
    <source>
        <dbReference type="ARBA" id="ARBA00022448"/>
    </source>
</evidence>
<evidence type="ECO:0000256" key="8">
    <source>
        <dbReference type="ARBA" id="ARBA00023136"/>
    </source>
</evidence>
<evidence type="ECO:0000256" key="9">
    <source>
        <dbReference type="ARBA" id="ARBA00023237"/>
    </source>
</evidence>
<sequence length="109" mass="11545">MSGKILPYGLALGLTLDMTLQASALEPVRPEPQQAAKPCPRHGAGFIRIPGSETCIRVGGRARTGLDLRSGEDGSAARPVAGGRLSVDTRTESDYGPVRTYVRIDAGRR</sequence>
<evidence type="ECO:0000256" key="1">
    <source>
        <dbReference type="ARBA" id="ARBA00009521"/>
    </source>
</evidence>
<comment type="subcellular location">
    <subcellularLocation>
        <location evidence="10">Cell outer membrane</location>
        <topology evidence="10">Multi-pass membrane protein</topology>
    </subcellularLocation>
</comment>
<keyword evidence="4 10" id="KW-0812">Transmembrane</keyword>
<evidence type="ECO:0000256" key="6">
    <source>
        <dbReference type="ARBA" id="ARBA00023065"/>
    </source>
</evidence>
<keyword evidence="13" id="KW-1185">Reference proteome</keyword>
<evidence type="ECO:0000256" key="4">
    <source>
        <dbReference type="ARBA" id="ARBA00022692"/>
    </source>
</evidence>
<comment type="domain">
    <text evidence="10">Consists of 16-stranded beta-barrel sheets, with large surface-exposed loops, that form a transmembrane pore at the center of each barrel. The pore is partially ocluded by a peptide loop that folds into the pore lumen.</text>
</comment>
<reference evidence="13" key="1">
    <citation type="journal article" date="2019" name="Int. J. Syst. Evol. Microbiol.">
        <title>The Global Catalogue of Microorganisms (GCM) 10K type strain sequencing project: providing services to taxonomists for standard genome sequencing and annotation.</title>
        <authorList>
            <consortium name="The Broad Institute Genomics Platform"/>
            <consortium name="The Broad Institute Genome Sequencing Center for Infectious Disease"/>
            <person name="Wu L."/>
            <person name="Ma J."/>
        </authorList>
    </citation>
    <scope>NUCLEOTIDE SEQUENCE [LARGE SCALE GENOMIC DNA]</scope>
    <source>
        <strain evidence="13">CCUG 56108</strain>
    </source>
</reference>
<keyword evidence="5" id="KW-0732">Signal</keyword>
<keyword evidence="7 10" id="KW-0626">Porin</keyword>
<evidence type="ECO:0000256" key="10">
    <source>
        <dbReference type="RuleBase" id="RU364005"/>
    </source>
</evidence>
<dbReference type="Proteomes" id="UP001597176">
    <property type="component" value="Unassembled WGS sequence"/>
</dbReference>
<evidence type="ECO:0000313" key="13">
    <source>
        <dbReference type="Proteomes" id="UP001597176"/>
    </source>
</evidence>
<organism evidence="12 13">
    <name type="scientific">Methylobacterium marchantiae</name>
    <dbReference type="NCBI Taxonomy" id="600331"/>
    <lineage>
        <taxon>Bacteria</taxon>
        <taxon>Pseudomonadati</taxon>
        <taxon>Pseudomonadota</taxon>
        <taxon>Alphaproteobacteria</taxon>
        <taxon>Hyphomicrobiales</taxon>
        <taxon>Methylobacteriaceae</taxon>
        <taxon>Methylobacterium</taxon>
    </lineage>
</organism>
<proteinExistence type="inferred from homology"/>
<evidence type="ECO:0000313" key="12">
    <source>
        <dbReference type="EMBL" id="MFD1302810.1"/>
    </source>
</evidence>
<keyword evidence="3 10" id="KW-1134">Transmembrane beta strand</keyword>
<evidence type="ECO:0000256" key="7">
    <source>
        <dbReference type="ARBA" id="ARBA00023114"/>
    </source>
</evidence>
<evidence type="ECO:0000256" key="5">
    <source>
        <dbReference type="ARBA" id="ARBA00022729"/>
    </source>
</evidence>
<evidence type="ECO:0000256" key="11">
    <source>
        <dbReference type="SAM" id="MobiDB-lite"/>
    </source>
</evidence>
<comment type="function">
    <text evidence="10">Forms passive diffusion pores that allow small molecular weight hydrophilic materials across the outer membrane.</text>
</comment>
<gene>
    <name evidence="12" type="ORF">ACFQ4G_14645</name>
</gene>
<dbReference type="RefSeq" id="WP_238204466.1">
    <property type="nucleotide sequence ID" value="NZ_JBHTND010000019.1"/>
</dbReference>
<comment type="similarity">
    <text evidence="1 10">Belongs to the alphaproteobacteria porin family.</text>
</comment>
<dbReference type="InterPro" id="IPR003684">
    <property type="entry name" value="Porin_alphabac"/>
</dbReference>
<name>A0ABW3X111_9HYPH</name>
<feature type="region of interest" description="Disordered" evidence="11">
    <location>
        <begin position="67"/>
        <end position="92"/>
    </location>
</feature>
<protein>
    <recommendedName>
        <fullName evidence="10">Porin</fullName>
    </recommendedName>
</protein>
<evidence type="ECO:0000256" key="3">
    <source>
        <dbReference type="ARBA" id="ARBA00022452"/>
    </source>
</evidence>
<dbReference type="EMBL" id="JBHTND010000019">
    <property type="protein sequence ID" value="MFD1302810.1"/>
    <property type="molecule type" value="Genomic_DNA"/>
</dbReference>
<comment type="caution">
    <text evidence="12">The sequence shown here is derived from an EMBL/GenBank/DDBJ whole genome shotgun (WGS) entry which is preliminary data.</text>
</comment>
<keyword evidence="9 10" id="KW-0998">Cell outer membrane</keyword>